<dbReference type="Proteomes" id="UP000660862">
    <property type="component" value="Unassembled WGS sequence"/>
</dbReference>
<proteinExistence type="predicted"/>
<accession>A0A917MBR8</accession>
<dbReference type="AlphaFoldDB" id="A0A917MBR8"/>
<reference evidence="1" key="2">
    <citation type="submission" date="2020-09" db="EMBL/GenBank/DDBJ databases">
        <authorList>
            <person name="Sun Q."/>
            <person name="Zhou Y."/>
        </authorList>
    </citation>
    <scope>NUCLEOTIDE SEQUENCE</scope>
    <source>
        <strain evidence="1">CGMCC 1.12195</strain>
    </source>
</reference>
<keyword evidence="2" id="KW-1185">Reference proteome</keyword>
<name>A0A917MBR8_9SPHI</name>
<evidence type="ECO:0000313" key="1">
    <source>
        <dbReference type="EMBL" id="GGG90099.1"/>
    </source>
</evidence>
<reference evidence="1" key="1">
    <citation type="journal article" date="2014" name="Int. J. Syst. Evol. Microbiol.">
        <title>Complete genome sequence of Corynebacterium casei LMG S-19264T (=DSM 44701T), isolated from a smear-ripened cheese.</title>
        <authorList>
            <consortium name="US DOE Joint Genome Institute (JGI-PGF)"/>
            <person name="Walter F."/>
            <person name="Albersmeier A."/>
            <person name="Kalinowski J."/>
            <person name="Ruckert C."/>
        </authorList>
    </citation>
    <scope>NUCLEOTIDE SEQUENCE</scope>
    <source>
        <strain evidence="1">CGMCC 1.12195</strain>
    </source>
</reference>
<dbReference type="RefSeq" id="WP_188506441.1">
    <property type="nucleotide sequence ID" value="NZ_BMER01000002.1"/>
</dbReference>
<gene>
    <name evidence="1" type="ORF">GCM10007415_25620</name>
</gene>
<evidence type="ECO:0000313" key="2">
    <source>
        <dbReference type="Proteomes" id="UP000660862"/>
    </source>
</evidence>
<protein>
    <submittedName>
        <fullName evidence="1">Uncharacterized protein</fullName>
    </submittedName>
</protein>
<organism evidence="1 2">
    <name type="scientific">Parapedobacter pyrenivorans</name>
    <dbReference type="NCBI Taxonomy" id="1305674"/>
    <lineage>
        <taxon>Bacteria</taxon>
        <taxon>Pseudomonadati</taxon>
        <taxon>Bacteroidota</taxon>
        <taxon>Sphingobacteriia</taxon>
        <taxon>Sphingobacteriales</taxon>
        <taxon>Sphingobacteriaceae</taxon>
        <taxon>Parapedobacter</taxon>
    </lineage>
</organism>
<comment type="caution">
    <text evidence="1">The sequence shown here is derived from an EMBL/GenBank/DDBJ whole genome shotgun (WGS) entry which is preliminary data.</text>
</comment>
<sequence length="157" mass="17897">MHDNKYGNLKSKNMLDILFKRIHLLGFSILFMLVGCNNEDLVTKNHIDGTFKCFEGELDGEIFELPIDGFSLEIKIESVNDQEAMVEVIPYGDGNPIDFPSQRCNLKTDADGYLNLISKKDGSMYVIFYDRETIDCYPGNGTRLSGSRNGKKPKWWD</sequence>
<dbReference type="EMBL" id="BMER01000002">
    <property type="protein sequence ID" value="GGG90099.1"/>
    <property type="molecule type" value="Genomic_DNA"/>
</dbReference>